<organism evidence="1 2">
    <name type="scientific">Burkholderia aenigmatica</name>
    <dbReference type="NCBI Taxonomy" id="2015348"/>
    <lineage>
        <taxon>Bacteria</taxon>
        <taxon>Pseudomonadati</taxon>
        <taxon>Pseudomonadota</taxon>
        <taxon>Betaproteobacteria</taxon>
        <taxon>Burkholderiales</taxon>
        <taxon>Burkholderiaceae</taxon>
        <taxon>Burkholderia</taxon>
        <taxon>Burkholderia cepacia complex</taxon>
    </lineage>
</organism>
<name>A0ABY6XXR2_9BURK</name>
<dbReference type="InterPro" id="IPR011101">
    <property type="entry name" value="DUF5131"/>
</dbReference>
<dbReference type="EMBL" id="CABVQG010000021">
    <property type="protein sequence ID" value="VWD01420.1"/>
    <property type="molecule type" value="Genomic_DNA"/>
</dbReference>
<dbReference type="Pfam" id="PF07505">
    <property type="entry name" value="DUF5131"/>
    <property type="match status" value="1"/>
</dbReference>
<keyword evidence="2" id="KW-1185">Reference proteome</keyword>
<dbReference type="Proteomes" id="UP000494120">
    <property type="component" value="Unassembled WGS sequence"/>
</dbReference>
<dbReference type="RefSeq" id="WP_174959599.1">
    <property type="nucleotide sequence ID" value="NZ_CABVQG010000021.1"/>
</dbReference>
<proteinExistence type="predicted"/>
<comment type="caution">
    <text evidence="1">The sequence shown here is derived from an EMBL/GenBank/DDBJ whole genome shotgun (WGS) entry which is preliminary data.</text>
</comment>
<evidence type="ECO:0000313" key="2">
    <source>
        <dbReference type="Proteomes" id="UP000494120"/>
    </source>
</evidence>
<reference evidence="1 2" key="1">
    <citation type="submission" date="2019-09" db="EMBL/GenBank/DDBJ databases">
        <authorList>
            <person name="Depoorter E."/>
        </authorList>
    </citation>
    <scope>NUCLEOTIDE SEQUENCE [LARGE SCALE GENOMIC DNA]</scope>
    <source>
        <strain evidence="1 2">R-17378</strain>
    </source>
</reference>
<accession>A0ABY6XXR2</accession>
<sequence length="349" mass="39175">MSENSKIEWCDHTFNPWEGCQKVGPGCDHCYAEARNARFAGGTAVNWGPGAARRRTSPANWRKPLAWEAAHAEFFAAHGRRQRVFCASLADVFDNAVDPAWRVDLFRLIAKTPSLDWLLLTKRIGNARAMLNEVVDELSHGINTWDELPWPGVWLGATVVNQAEADRDIEKLLMTPTRRRFLSMEPLLGPVDLQPWFDPTGGCCMREMQSCENCPADAPWIHGPTTEYAEDGSGYSSPEIDWVIVGGESGPGARPMHPDWARDLRDQCAAAGVPFLFKQWGEWTDGQNVQRHTGIVKTADRFGDAWMFGEENLASYGHADDEPDLYRIGKKEAGRHLDGRTHDEFPEVR</sequence>
<gene>
    <name evidence="1" type="ORF">BLA17378_05263</name>
</gene>
<protein>
    <submittedName>
        <fullName evidence="1">Phage Gp37Gp68</fullName>
    </submittedName>
</protein>
<evidence type="ECO:0000313" key="1">
    <source>
        <dbReference type="EMBL" id="VWD01420.1"/>
    </source>
</evidence>